<feature type="chain" id="PRO_5034682981" description="Arf-GAP with coiled-coil, ANK repeat and PH domain-containing protein" evidence="11">
    <location>
        <begin position="18"/>
        <end position="713"/>
    </location>
</feature>
<name>A0A8C6LXW2_NOTFU</name>
<dbReference type="PRINTS" id="PR00405">
    <property type="entry name" value="REVINTRACTNG"/>
</dbReference>
<comment type="domain">
    <text evidence="9">PH domain binds phospholipids including phosphatidic acid, phosphatidylinositol 3-phosphate, phosphatidylinositol 3,5-bisphosphate (PIP2) and phosphatidylinositol 3,4,5-trisphosphate (PIP3). May mediate protein binding to PIP2 or PIP3 containing membranes.</text>
</comment>
<dbReference type="InterPro" id="IPR001164">
    <property type="entry name" value="ArfGAP_dom"/>
</dbReference>
<reference evidence="14" key="3">
    <citation type="submission" date="2025-09" db="UniProtKB">
        <authorList>
            <consortium name="Ensembl"/>
        </authorList>
    </citation>
    <scope>IDENTIFICATION</scope>
</reference>
<keyword evidence="6 7" id="KW-0040">ANK repeat</keyword>
<keyword evidence="1 9" id="KW-0343">GTPase activation</keyword>
<dbReference type="InterPro" id="IPR011993">
    <property type="entry name" value="PH-like_dom_sf"/>
</dbReference>
<evidence type="ECO:0000313" key="14">
    <source>
        <dbReference type="Ensembl" id="ENSNFUP00015025261.1"/>
    </source>
</evidence>
<dbReference type="InterPro" id="IPR036770">
    <property type="entry name" value="Ankyrin_rpt-contain_sf"/>
</dbReference>
<dbReference type="InterPro" id="IPR004148">
    <property type="entry name" value="BAR_dom"/>
</dbReference>
<keyword evidence="11" id="KW-0732">Signal</keyword>
<dbReference type="Pfam" id="PF16746">
    <property type="entry name" value="BAR_3"/>
    <property type="match status" value="1"/>
</dbReference>
<feature type="repeat" description="ANK" evidence="7">
    <location>
        <begin position="606"/>
        <end position="638"/>
    </location>
</feature>
<dbReference type="CDD" id="cd13250">
    <property type="entry name" value="PH_ACAP"/>
    <property type="match status" value="1"/>
</dbReference>
<comment type="subcellular location">
    <subcellularLocation>
        <location evidence="9">Endosome membrane</location>
        <topology evidence="9">Peripheral membrane protein</topology>
    </subcellularLocation>
</comment>
<dbReference type="GO" id="GO:0010008">
    <property type="term" value="C:endosome membrane"/>
    <property type="evidence" value="ECO:0007669"/>
    <property type="project" value="UniProtKB-SubCell"/>
</dbReference>
<protein>
    <recommendedName>
        <fullName evidence="9">Arf-GAP with coiled-coil, ANK repeat and PH domain-containing protein</fullName>
        <shortName evidence="9">Cnt-b</shortName>
    </recommendedName>
    <alternativeName>
        <fullName evidence="9">Centaurin-beta</fullName>
    </alternativeName>
</protein>
<dbReference type="SUPFAM" id="SSF57863">
    <property type="entry name" value="ArfGap/RecO-like zinc finger"/>
    <property type="match status" value="1"/>
</dbReference>
<dbReference type="GO" id="GO:0005096">
    <property type="term" value="F:GTPase activator activity"/>
    <property type="evidence" value="ECO:0007669"/>
    <property type="project" value="UniProtKB-KW"/>
</dbReference>
<dbReference type="InterPro" id="IPR038508">
    <property type="entry name" value="ArfGAP_dom_sf"/>
</dbReference>
<evidence type="ECO:0000256" key="7">
    <source>
        <dbReference type="PROSITE-ProRule" id="PRU00023"/>
    </source>
</evidence>
<dbReference type="Gene3D" id="1.20.1270.60">
    <property type="entry name" value="Arfaptin homology (AH) domain/BAR domain"/>
    <property type="match status" value="1"/>
</dbReference>
<dbReference type="SUPFAM" id="SSF48403">
    <property type="entry name" value="Ankyrin repeat"/>
    <property type="match status" value="1"/>
</dbReference>
<keyword evidence="2 9" id="KW-0479">Metal-binding</keyword>
<evidence type="ECO:0000256" key="9">
    <source>
        <dbReference type="RuleBase" id="RU369028"/>
    </source>
</evidence>
<comment type="activity regulation">
    <text evidence="9">GAP activity stimulated by phosphatidylinositol 4,5-bisphosphate (PIP2) and phosphatidic acid.</text>
</comment>
<dbReference type="GO" id="GO:0008270">
    <property type="term" value="F:zinc ion binding"/>
    <property type="evidence" value="ECO:0007669"/>
    <property type="project" value="UniProtKB-KW"/>
</dbReference>
<dbReference type="PROSITE" id="PS50297">
    <property type="entry name" value="ANK_REP_REGION"/>
    <property type="match status" value="1"/>
</dbReference>
<dbReference type="Gene3D" id="2.30.29.30">
    <property type="entry name" value="Pleckstrin-homology domain (PH domain)/Phosphotyrosine-binding domain (PTB)"/>
    <property type="match status" value="1"/>
</dbReference>
<sequence length="713" mass="81220">MFKVCYFSLQLVKLCSGMVEAGKAYISANKLFVNGIRDLSQQCKKDEMILFDQAQRSVKQQLHNFVKEDVRKFKETKKHFDRVREDMEIAQVKNAQAPRNKPHEVEEATSALIITRKCFRHLALDYVLQINVLQAKKKFEILDAMLSFMQAQYSLFQQGYNLLDELDPYMKKLASELDQLVIDSAMEKREMEHKHATIQQRDFSYDDSKVEFIVDAPNGVVMEGYLFKRASNAFKTWNRRWFSIQNSQLVYQKKLKDSLTVVVEDLRLCSVKPCEDVERRFCFEVVSPFKSCMLQAESEKLRQAWIQAVQASIASAYRERDAAPAESSIDSASEPRERGTRGETILQRIQCLPGNQQCCDCGQANPCWASINLGILLCIECSGIHRSLGVHCSKVRSLTLDSWEPELLKLMCELGNSVINHIYEGSYKEQDLKKPCVFRQEKEAWIKAKYVERKFLKKLGFTEILINGGRKAERRWSAKKCQRHNSVNTVPKTQRRYRREPSSTSPSTLSIGTSHLVTEEGMSRLKAEEPDQSVLSVDPGALLYKASKVRNLPLMAEALAHGADVNLVNDEDEGKTPLIQAVIGGSLVGCEFLLQNAAEVNQRDARGRGPLHHATYLGHTGQVCLFLKRGATQSDCDEDGQDPLSISVQQANADIVTLLRLARMNDEMRESEGPFGQPGDATYIDIFREFSHMASHNPEKLKRRSLHFRHSFR</sequence>
<dbReference type="PROSITE" id="PS50088">
    <property type="entry name" value="ANK_REPEAT"/>
    <property type="match status" value="2"/>
</dbReference>
<dbReference type="InterPro" id="IPR027267">
    <property type="entry name" value="AH/BAR_dom_sf"/>
</dbReference>
<dbReference type="GeneTree" id="ENSGT00940000156199"/>
<dbReference type="SMART" id="SM00233">
    <property type="entry name" value="PH"/>
    <property type="match status" value="1"/>
</dbReference>
<dbReference type="AlphaFoldDB" id="A0A8C6LXW2"/>
<dbReference type="Gene3D" id="1.25.40.20">
    <property type="entry name" value="Ankyrin repeat-containing domain"/>
    <property type="match status" value="1"/>
</dbReference>
<dbReference type="FunFam" id="1.10.220.150:FF:000007">
    <property type="entry name" value="Arf-GAP with coiled-coil, ANK repeat and PH domain-containing protein 2"/>
    <property type="match status" value="1"/>
</dbReference>
<feature type="domain" description="Arf-GAP" evidence="13">
    <location>
        <begin position="343"/>
        <end position="463"/>
    </location>
</feature>
<accession>A0A8C6LXW2</accession>
<proteinExistence type="predicted"/>
<evidence type="ECO:0000259" key="13">
    <source>
        <dbReference type="PROSITE" id="PS50115"/>
    </source>
</evidence>
<feature type="region of interest" description="Disordered" evidence="10">
    <location>
        <begin position="482"/>
        <end position="514"/>
    </location>
</feature>
<comment type="function">
    <text evidence="9">GTPase-activating protein for the ADP ribosylation factor family.</text>
</comment>
<evidence type="ECO:0000256" key="3">
    <source>
        <dbReference type="ARBA" id="ARBA00022737"/>
    </source>
</evidence>
<evidence type="ECO:0000256" key="5">
    <source>
        <dbReference type="ARBA" id="ARBA00022833"/>
    </source>
</evidence>
<keyword evidence="5 9" id="KW-0862">Zinc</keyword>
<dbReference type="PROSITE" id="PS50003">
    <property type="entry name" value="PH_DOMAIN"/>
    <property type="match status" value="1"/>
</dbReference>
<dbReference type="InterPro" id="IPR037278">
    <property type="entry name" value="ARFGAP/RecO"/>
</dbReference>
<dbReference type="FunFam" id="1.20.1270.60:FF:000025">
    <property type="entry name" value="arf-GAP with coiled-coil, ANK repeat and PH domain-containing protein 2"/>
    <property type="match status" value="1"/>
</dbReference>
<dbReference type="SUPFAM" id="SSF103657">
    <property type="entry name" value="BAR/IMD domain-like"/>
    <property type="match status" value="1"/>
</dbReference>
<dbReference type="Proteomes" id="UP000694548">
    <property type="component" value="Chromosome sgr02"/>
</dbReference>
<feature type="repeat" description="ANK" evidence="7">
    <location>
        <begin position="573"/>
        <end position="605"/>
    </location>
</feature>
<dbReference type="SMART" id="SM00248">
    <property type="entry name" value="ANK"/>
    <property type="match status" value="3"/>
</dbReference>
<dbReference type="SUPFAM" id="SSF50729">
    <property type="entry name" value="PH domain-like"/>
    <property type="match status" value="1"/>
</dbReference>
<keyword evidence="4 8" id="KW-0863">Zinc-finger</keyword>
<comment type="domain">
    <text evidence="9">The BAR domain mediates homodimerization, it can neither bind membrane nor impart curvature, but instead requires the neighboring PH domain to achieve these functions.</text>
</comment>
<keyword evidence="15" id="KW-1185">Reference proteome</keyword>
<evidence type="ECO:0000313" key="15">
    <source>
        <dbReference type="Proteomes" id="UP000694548"/>
    </source>
</evidence>
<dbReference type="Pfam" id="PF00169">
    <property type="entry name" value="PH"/>
    <property type="match status" value="1"/>
</dbReference>
<dbReference type="Gene3D" id="1.10.220.150">
    <property type="entry name" value="Arf GTPase activating protein"/>
    <property type="match status" value="1"/>
</dbReference>
<dbReference type="PROSITE" id="PS50115">
    <property type="entry name" value="ARFGAP"/>
    <property type="match status" value="1"/>
</dbReference>
<dbReference type="InterPro" id="IPR045258">
    <property type="entry name" value="ACAP1/2/3-like"/>
</dbReference>
<evidence type="ECO:0000256" key="2">
    <source>
        <dbReference type="ARBA" id="ARBA00022723"/>
    </source>
</evidence>
<dbReference type="FunFam" id="2.30.29.30:FF:000026">
    <property type="entry name" value="Arf-GAP with coiled-coil, ANK repeat and PH domain-containing protein 2"/>
    <property type="match status" value="1"/>
</dbReference>
<evidence type="ECO:0000256" key="4">
    <source>
        <dbReference type="ARBA" id="ARBA00022771"/>
    </source>
</evidence>
<dbReference type="Pfam" id="PF12796">
    <property type="entry name" value="Ank_2"/>
    <property type="match status" value="1"/>
</dbReference>
<evidence type="ECO:0000256" key="8">
    <source>
        <dbReference type="PROSITE-ProRule" id="PRU00288"/>
    </source>
</evidence>
<feature type="compositionally biased region" description="Polar residues" evidence="10">
    <location>
        <begin position="502"/>
        <end position="514"/>
    </location>
</feature>
<dbReference type="SMART" id="SM00105">
    <property type="entry name" value="ArfGap"/>
    <property type="match status" value="1"/>
</dbReference>
<dbReference type="PANTHER" id="PTHR23180:SF407">
    <property type="entry name" value="ARF-GAP WITH COILED-COIL, ANK REPEAT AND PH DOMAIN-CONTAINING PROTEIN 3"/>
    <property type="match status" value="1"/>
</dbReference>
<evidence type="ECO:0000256" key="1">
    <source>
        <dbReference type="ARBA" id="ARBA00022468"/>
    </source>
</evidence>
<dbReference type="InterPro" id="IPR002110">
    <property type="entry name" value="Ankyrin_rpt"/>
</dbReference>
<dbReference type="InterPro" id="IPR001849">
    <property type="entry name" value="PH_domain"/>
</dbReference>
<reference evidence="14" key="2">
    <citation type="submission" date="2025-08" db="UniProtKB">
        <authorList>
            <consortium name="Ensembl"/>
        </authorList>
    </citation>
    <scope>IDENTIFICATION</scope>
</reference>
<dbReference type="Pfam" id="PF01412">
    <property type="entry name" value="ArfGap"/>
    <property type="match status" value="1"/>
</dbReference>
<keyword evidence="3 9" id="KW-0677">Repeat</keyword>
<dbReference type="Ensembl" id="ENSNFUT00015026398.1">
    <property type="protein sequence ID" value="ENSNFUP00015025261.1"/>
    <property type="gene ID" value="ENSNFUG00015008239.1"/>
</dbReference>
<evidence type="ECO:0000256" key="11">
    <source>
        <dbReference type="SAM" id="SignalP"/>
    </source>
</evidence>
<organism evidence="14 15">
    <name type="scientific">Nothobranchius furzeri</name>
    <name type="common">Turquoise killifish</name>
    <dbReference type="NCBI Taxonomy" id="105023"/>
    <lineage>
        <taxon>Eukaryota</taxon>
        <taxon>Metazoa</taxon>
        <taxon>Chordata</taxon>
        <taxon>Craniata</taxon>
        <taxon>Vertebrata</taxon>
        <taxon>Euteleostomi</taxon>
        <taxon>Actinopterygii</taxon>
        <taxon>Neopterygii</taxon>
        <taxon>Teleostei</taxon>
        <taxon>Neoteleostei</taxon>
        <taxon>Acanthomorphata</taxon>
        <taxon>Ovalentaria</taxon>
        <taxon>Atherinomorphae</taxon>
        <taxon>Cyprinodontiformes</taxon>
        <taxon>Nothobranchiidae</taxon>
        <taxon>Nothobranchius</taxon>
    </lineage>
</organism>
<dbReference type="PANTHER" id="PTHR23180">
    <property type="entry name" value="CENTAURIN/ARF"/>
    <property type="match status" value="1"/>
</dbReference>
<evidence type="ECO:0000256" key="10">
    <source>
        <dbReference type="SAM" id="MobiDB-lite"/>
    </source>
</evidence>
<feature type="signal peptide" evidence="11">
    <location>
        <begin position="1"/>
        <end position="17"/>
    </location>
</feature>
<feature type="domain" description="PH" evidence="12">
    <location>
        <begin position="219"/>
        <end position="314"/>
    </location>
</feature>
<dbReference type="FunFam" id="1.25.40.20:FF:000020">
    <property type="entry name" value="Arf-GAP with coiled-coil, ANK repeat and PH domain-containing protein 2"/>
    <property type="match status" value="1"/>
</dbReference>
<gene>
    <name evidence="14" type="primary">ACAP3</name>
    <name evidence="14" type="synonym">LOC107374920</name>
</gene>
<keyword evidence="9" id="KW-0967">Endosome</keyword>
<evidence type="ECO:0000259" key="12">
    <source>
        <dbReference type="PROSITE" id="PS50003"/>
    </source>
</evidence>
<evidence type="ECO:0000256" key="6">
    <source>
        <dbReference type="ARBA" id="ARBA00023043"/>
    </source>
</evidence>
<reference evidence="14" key="1">
    <citation type="submission" date="2014-08" db="EMBL/GenBank/DDBJ databases">
        <authorList>
            <person name="Senf B."/>
            <person name="Petzold A."/>
            <person name="Downie B.R."/>
            <person name="Koch P."/>
            <person name="Platzer M."/>
        </authorList>
    </citation>
    <scope>NUCLEOTIDE SEQUENCE [LARGE SCALE GENOMIC DNA]</scope>
    <source>
        <strain evidence="14">GRZ</strain>
    </source>
</reference>